<proteinExistence type="inferred from homology"/>
<evidence type="ECO:0000256" key="4">
    <source>
        <dbReference type="ARBA" id="ARBA00022989"/>
    </source>
</evidence>
<dbReference type="RefSeq" id="XP_048320390.2">
    <property type="nucleotide sequence ID" value="XM_048464433.2"/>
</dbReference>
<evidence type="ECO:0000256" key="2">
    <source>
        <dbReference type="ARBA" id="ARBA00022448"/>
    </source>
</evidence>
<sequence>MHENLKRNKEIKEKKKQKKREPLLLFAFYRTSSPLDRKQHMAETQEINLHVMVQDDQENKETKLEAARNYQWWIRIAIYILFLLCGQSSATLLGRLYYDQGGQRKWIAALVQVVGFPILLPLYFISSSSSSSSKFGKQQAKPSSPSLLALSMVYGVLGLIIALGSFLTSYGFLYLPASTFTIIFASQLGFTALFSFFLNSQKFTPFIINSIVLLTISSTLLAFQPNSSSLSGVSKAKQAIGFICTVCSSALAALGLSLSQFFFRRVIKKESFRVVLDMVIFELLVASCMILVGVFASGEWKDLSKEMDGFGLGKISYVMTLLWSTIVLQVFQIGIVALIFEVSSLFCNIISALALPIVQVLAAIIFHDNMDGLKVISIVLAIGGSVSYIYQNYLDDQKSKSSTTVESANSNAHIGVSEAASSM</sequence>
<dbReference type="InterPro" id="IPR030182">
    <property type="entry name" value="PUP_plant"/>
</dbReference>
<feature type="transmembrane region" description="Helical" evidence="6">
    <location>
        <begin position="372"/>
        <end position="390"/>
    </location>
</feature>
<feature type="transmembrane region" description="Helical" evidence="6">
    <location>
        <begin position="206"/>
        <end position="224"/>
    </location>
</feature>
<feature type="transmembrane region" description="Helical" evidence="6">
    <location>
        <begin position="345"/>
        <end position="366"/>
    </location>
</feature>
<dbReference type="Proteomes" id="UP001652623">
    <property type="component" value="Chromosome 6"/>
</dbReference>
<evidence type="ECO:0000256" key="1">
    <source>
        <dbReference type="ARBA" id="ARBA00006213"/>
    </source>
</evidence>
<organism evidence="7 8">
    <name type="scientific">Ziziphus jujuba</name>
    <name type="common">Chinese jujube</name>
    <name type="synonym">Ziziphus sativa</name>
    <dbReference type="NCBI Taxonomy" id="326968"/>
    <lineage>
        <taxon>Eukaryota</taxon>
        <taxon>Viridiplantae</taxon>
        <taxon>Streptophyta</taxon>
        <taxon>Embryophyta</taxon>
        <taxon>Tracheophyta</taxon>
        <taxon>Spermatophyta</taxon>
        <taxon>Magnoliopsida</taxon>
        <taxon>eudicotyledons</taxon>
        <taxon>Gunneridae</taxon>
        <taxon>Pentapetalae</taxon>
        <taxon>rosids</taxon>
        <taxon>fabids</taxon>
        <taxon>Rosales</taxon>
        <taxon>Rhamnaceae</taxon>
        <taxon>Paliureae</taxon>
        <taxon>Ziziphus</taxon>
    </lineage>
</organism>
<keyword evidence="7" id="KW-1185">Reference proteome</keyword>
<evidence type="ECO:0000256" key="3">
    <source>
        <dbReference type="ARBA" id="ARBA00022692"/>
    </source>
</evidence>
<evidence type="ECO:0000256" key="6">
    <source>
        <dbReference type="RuleBase" id="RU368015"/>
    </source>
</evidence>
<gene>
    <name evidence="8" type="primary">LOC125419137</name>
</gene>
<evidence type="ECO:0000313" key="7">
    <source>
        <dbReference type="Proteomes" id="UP001652623"/>
    </source>
</evidence>
<feature type="transmembrane region" description="Helical" evidence="6">
    <location>
        <begin position="239"/>
        <end position="263"/>
    </location>
</feature>
<dbReference type="Pfam" id="PF16913">
    <property type="entry name" value="PUNUT"/>
    <property type="match status" value="1"/>
</dbReference>
<keyword evidence="2 6" id="KW-0813">Transport</keyword>
<feature type="transmembrane region" description="Helical" evidence="6">
    <location>
        <begin position="173"/>
        <end position="194"/>
    </location>
</feature>
<evidence type="ECO:0000313" key="8">
    <source>
        <dbReference type="RefSeq" id="XP_048320390.2"/>
    </source>
</evidence>
<feature type="transmembrane region" description="Helical" evidence="6">
    <location>
        <begin position="315"/>
        <end position="338"/>
    </location>
</feature>
<comment type="subcellular location">
    <subcellularLocation>
        <location evidence="6">Membrane</location>
        <topology evidence="6">Multi-pass membrane protein</topology>
    </subcellularLocation>
</comment>
<dbReference type="PANTHER" id="PTHR31376">
    <property type="entry name" value="OS09G0467300 PROTEIN-RELATED"/>
    <property type="match status" value="1"/>
</dbReference>
<keyword evidence="4 6" id="KW-1133">Transmembrane helix</keyword>
<accession>A0ABM3I4D8</accession>
<feature type="transmembrane region" description="Helical" evidence="6">
    <location>
        <begin position="106"/>
        <end position="126"/>
    </location>
</feature>
<feature type="transmembrane region" description="Helical" evidence="6">
    <location>
        <begin position="72"/>
        <end position="94"/>
    </location>
</feature>
<feature type="transmembrane region" description="Helical" evidence="6">
    <location>
        <begin position="147"/>
        <end position="167"/>
    </location>
</feature>
<feature type="transmembrane region" description="Helical" evidence="6">
    <location>
        <begin position="275"/>
        <end position="295"/>
    </location>
</feature>
<name>A0ABM3I4D8_ZIZJJ</name>
<dbReference type="GeneID" id="125419137"/>
<dbReference type="PANTHER" id="PTHR31376:SF17">
    <property type="entry name" value="PURINE PERMEASE 21-RELATED"/>
    <property type="match status" value="1"/>
</dbReference>
<protein>
    <recommendedName>
        <fullName evidence="6">Probable purine permease</fullName>
    </recommendedName>
</protein>
<keyword evidence="3 6" id="KW-0812">Transmembrane</keyword>
<keyword evidence="5 6" id="KW-0472">Membrane</keyword>
<comment type="similarity">
    <text evidence="1 6">Belongs to the purine permeases (TC 2.A.7.14) family.</text>
</comment>
<reference evidence="8" key="1">
    <citation type="submission" date="2025-08" db="UniProtKB">
        <authorList>
            <consortium name="RefSeq"/>
        </authorList>
    </citation>
    <scope>IDENTIFICATION</scope>
    <source>
        <tissue evidence="8">Seedling</tissue>
    </source>
</reference>
<evidence type="ECO:0000256" key="5">
    <source>
        <dbReference type="ARBA" id="ARBA00023136"/>
    </source>
</evidence>